<dbReference type="AlphaFoldDB" id="A0A2X0MCL8"/>
<keyword evidence="13" id="KW-1185">Reference proteome</keyword>
<keyword evidence="6" id="KW-0010">Activator</keyword>
<accession>A0A2X0MCL8</accession>
<reference evidence="12 13" key="1">
    <citation type="submission" date="2016-11" db="EMBL/GenBank/DDBJ databases">
        <authorList>
            <person name="Jaros S."/>
            <person name="Januszkiewicz K."/>
            <person name="Wedrychowicz H."/>
        </authorList>
    </citation>
    <scope>NUCLEOTIDE SEQUENCE [LARGE SCALE GENOMIC DNA]</scope>
</reference>
<evidence type="ECO:0000256" key="3">
    <source>
        <dbReference type="ARBA" id="ARBA00022491"/>
    </source>
</evidence>
<evidence type="ECO:0000313" key="12">
    <source>
        <dbReference type="EMBL" id="SGY79602.1"/>
    </source>
</evidence>
<protein>
    <submittedName>
        <fullName evidence="12">BQ5605_C008g05173 protein</fullName>
    </submittedName>
</protein>
<gene>
    <name evidence="12" type="primary">BQ5605_C008g05173</name>
    <name evidence="12" type="ORF">BQ5605_C008G05173</name>
</gene>
<comment type="similarity">
    <text evidence="2">Belongs to the cyclin family. Cyclin C subfamily.</text>
</comment>
<dbReference type="InterPro" id="IPR006671">
    <property type="entry name" value="Cyclin_N"/>
</dbReference>
<dbReference type="GO" id="GO:0005634">
    <property type="term" value="C:nucleus"/>
    <property type="evidence" value="ECO:0007669"/>
    <property type="project" value="UniProtKB-SubCell"/>
</dbReference>
<dbReference type="SUPFAM" id="SSF47954">
    <property type="entry name" value="Cyclin-like"/>
    <property type="match status" value="2"/>
</dbReference>
<evidence type="ECO:0000259" key="11">
    <source>
        <dbReference type="SMART" id="SM00385"/>
    </source>
</evidence>
<keyword evidence="8" id="KW-0539">Nucleus</keyword>
<dbReference type="CDD" id="cd20513">
    <property type="entry name" value="CYCLIN_CCNC_rpt1"/>
    <property type="match status" value="1"/>
</dbReference>
<evidence type="ECO:0000256" key="10">
    <source>
        <dbReference type="SAM" id="MobiDB-lite"/>
    </source>
</evidence>
<dbReference type="Pfam" id="PF00134">
    <property type="entry name" value="Cyclin_N"/>
    <property type="match status" value="1"/>
</dbReference>
<feature type="compositionally biased region" description="Low complexity" evidence="10">
    <location>
        <begin position="279"/>
        <end position="289"/>
    </location>
</feature>
<evidence type="ECO:0000313" key="13">
    <source>
        <dbReference type="Proteomes" id="UP000249464"/>
    </source>
</evidence>
<feature type="compositionally biased region" description="Low complexity" evidence="10">
    <location>
        <begin position="335"/>
        <end position="351"/>
    </location>
</feature>
<keyword evidence="4" id="KW-0805">Transcription regulation</keyword>
<dbReference type="InterPro" id="IPR013763">
    <property type="entry name" value="Cyclin-like_dom"/>
</dbReference>
<evidence type="ECO:0000256" key="9">
    <source>
        <dbReference type="RuleBase" id="RU000383"/>
    </source>
</evidence>
<dbReference type="SMART" id="SM00385">
    <property type="entry name" value="CYCLIN"/>
    <property type="match status" value="1"/>
</dbReference>
<dbReference type="GO" id="GO:0016538">
    <property type="term" value="F:cyclin-dependent protein serine/threonine kinase regulator activity"/>
    <property type="evidence" value="ECO:0007669"/>
    <property type="project" value="InterPro"/>
</dbReference>
<keyword evidence="5 9" id="KW-0195">Cyclin</keyword>
<feature type="region of interest" description="Disordered" evidence="10">
    <location>
        <begin position="335"/>
        <end position="364"/>
    </location>
</feature>
<evidence type="ECO:0000256" key="6">
    <source>
        <dbReference type="ARBA" id="ARBA00023159"/>
    </source>
</evidence>
<dbReference type="EMBL" id="FQNC01000048">
    <property type="protein sequence ID" value="SGY79602.1"/>
    <property type="molecule type" value="Genomic_DNA"/>
</dbReference>
<dbReference type="STRING" id="796604.A0A2X0MCL8"/>
<dbReference type="CDD" id="cd20514">
    <property type="entry name" value="CYCLIN_CCNC_rpt2"/>
    <property type="match status" value="1"/>
</dbReference>
<feature type="region of interest" description="Disordered" evidence="10">
    <location>
        <begin position="244"/>
        <end position="289"/>
    </location>
</feature>
<evidence type="ECO:0000256" key="5">
    <source>
        <dbReference type="ARBA" id="ARBA00023127"/>
    </source>
</evidence>
<comment type="subcellular location">
    <subcellularLocation>
        <location evidence="1">Nucleus</location>
    </subcellularLocation>
</comment>
<organism evidence="12 13">
    <name type="scientific">Microbotryum silenes-dioicae</name>
    <dbReference type="NCBI Taxonomy" id="796604"/>
    <lineage>
        <taxon>Eukaryota</taxon>
        <taxon>Fungi</taxon>
        <taxon>Dikarya</taxon>
        <taxon>Basidiomycota</taxon>
        <taxon>Pucciniomycotina</taxon>
        <taxon>Microbotryomycetes</taxon>
        <taxon>Microbotryales</taxon>
        <taxon>Microbotryaceae</taxon>
        <taxon>Microbotryum</taxon>
    </lineage>
</organism>
<evidence type="ECO:0000256" key="8">
    <source>
        <dbReference type="ARBA" id="ARBA00023242"/>
    </source>
</evidence>
<evidence type="ECO:0000256" key="1">
    <source>
        <dbReference type="ARBA" id="ARBA00004123"/>
    </source>
</evidence>
<proteinExistence type="inferred from homology"/>
<dbReference type="InterPro" id="IPR036915">
    <property type="entry name" value="Cyclin-like_sf"/>
</dbReference>
<dbReference type="FunFam" id="1.10.472.10:FF:000076">
    <property type="entry name" value="RNA polymerase II holoenzyme cyclin-like subunit"/>
    <property type="match status" value="1"/>
</dbReference>
<dbReference type="PIRSF" id="PIRSF028758">
    <property type="entry name" value="Cyclin, C/H/G types"/>
    <property type="match status" value="1"/>
</dbReference>
<name>A0A2X0MCL8_9BASI</name>
<dbReference type="InterPro" id="IPR043198">
    <property type="entry name" value="Cyclin/Ssn8"/>
</dbReference>
<evidence type="ECO:0000256" key="7">
    <source>
        <dbReference type="ARBA" id="ARBA00023163"/>
    </source>
</evidence>
<dbReference type="PANTHER" id="PTHR10026">
    <property type="entry name" value="CYCLIN"/>
    <property type="match status" value="1"/>
</dbReference>
<dbReference type="Proteomes" id="UP000249464">
    <property type="component" value="Unassembled WGS sequence"/>
</dbReference>
<evidence type="ECO:0000256" key="2">
    <source>
        <dbReference type="ARBA" id="ARBA00008638"/>
    </source>
</evidence>
<sequence length="402" mass="43634">MAANFYLSSHANYHLHPRSALLAARVDDLRHATEQEIAWVEIWSGSGESSCFDIGYTSQALVIQKLCKRLGLRQQVIATAIVYFRRFYLRNAYCDTDCALVAAACCYVAAKAEETPVHVKSAVAEAKMVFHDMGLAFPSDNTKLAEMEFYLIEELDFHLIVFHPYRSLVQLCGRDGGPSAGGEQGRLNRQAMLEMDEPALQMAWFIINDTFRSSLCLVHPPHLIALAAIYLAFSLHPPSSVVKETASTNLKDPSISGPASRTRRRSTDVAPSAAPRAHATTSSTVATTVPTVGGRTDAITFLASLQVDHSLILEIVQDVISLYELWNQLEASAQATSPSSTGSQGGPSAAPVSRISIGGGAGRTTSVSADEKVVIILARMMKDRHRELQSEKGGRGATGWKK</sequence>
<feature type="domain" description="Cyclin-like" evidence="11">
    <location>
        <begin position="61"/>
        <end position="153"/>
    </location>
</feature>
<evidence type="ECO:0000256" key="4">
    <source>
        <dbReference type="ARBA" id="ARBA00023015"/>
    </source>
</evidence>
<keyword evidence="7" id="KW-0804">Transcription</keyword>
<dbReference type="Gene3D" id="1.10.472.10">
    <property type="entry name" value="Cyclin-like"/>
    <property type="match status" value="2"/>
</dbReference>
<dbReference type="GO" id="GO:0006357">
    <property type="term" value="P:regulation of transcription by RNA polymerase II"/>
    <property type="evidence" value="ECO:0007669"/>
    <property type="project" value="InterPro"/>
</dbReference>
<keyword evidence="3" id="KW-0678">Repressor</keyword>